<sequence>MSNARIALAVEYDGGGFCGWQRQPHCHSVQAELERALSRIAQEPVTVYCAGRTDTGVHAAAQVVHFDTSLDRPLRAWSFGANSHLDKRVSVHWAAVMRPDFHARFSATQRSYRYTILNRATRPGYQAGTLGWERIPLDAPKMHEAAQALIGEHDFSSFRSSECQANHARRCLLRISVRREQDRVIIEVAANGFLHNMVRILTGCLLAIGRGERPVDWMATLLAGRDRRAAGVTAPPHGLCFLQPGYPEEFGVPDFESSKSNPWHP</sequence>
<feature type="binding site" evidence="4 6">
    <location>
        <position position="112"/>
    </location>
    <ligand>
        <name>substrate</name>
    </ligand>
</feature>
<dbReference type="NCBIfam" id="TIGR00071">
    <property type="entry name" value="hisT_truA"/>
    <property type="match status" value="1"/>
</dbReference>
<comment type="catalytic activity">
    <reaction evidence="4 7">
        <text>uridine(38/39/40) in tRNA = pseudouridine(38/39/40) in tRNA</text>
        <dbReference type="Rhea" id="RHEA:22376"/>
        <dbReference type="Rhea" id="RHEA-COMP:10085"/>
        <dbReference type="Rhea" id="RHEA-COMP:10087"/>
        <dbReference type="ChEBI" id="CHEBI:65314"/>
        <dbReference type="ChEBI" id="CHEBI:65315"/>
        <dbReference type="EC" id="5.4.99.12"/>
    </reaction>
</comment>
<dbReference type="HAMAP" id="MF_00171">
    <property type="entry name" value="TruA"/>
    <property type="match status" value="1"/>
</dbReference>
<comment type="similarity">
    <text evidence="1 4 7">Belongs to the tRNA pseudouridine synthase TruA family.</text>
</comment>
<evidence type="ECO:0000256" key="4">
    <source>
        <dbReference type="HAMAP-Rule" id="MF_00171"/>
    </source>
</evidence>
<dbReference type="GO" id="GO:0003723">
    <property type="term" value="F:RNA binding"/>
    <property type="evidence" value="ECO:0007669"/>
    <property type="project" value="InterPro"/>
</dbReference>
<dbReference type="PANTHER" id="PTHR11142:SF0">
    <property type="entry name" value="TRNA PSEUDOURIDINE SYNTHASE-LIKE 1"/>
    <property type="match status" value="1"/>
</dbReference>
<keyword evidence="2 4" id="KW-0819">tRNA processing</keyword>
<dbReference type="InterPro" id="IPR001406">
    <property type="entry name" value="PsdUridine_synth_TruA"/>
</dbReference>
<feature type="active site" description="Nucleophile" evidence="4 5">
    <location>
        <position position="54"/>
    </location>
</feature>
<dbReference type="GO" id="GO:0160147">
    <property type="term" value="F:tRNA pseudouridine(38-40) synthase activity"/>
    <property type="evidence" value="ECO:0007669"/>
    <property type="project" value="UniProtKB-EC"/>
</dbReference>
<proteinExistence type="inferred from homology"/>
<evidence type="ECO:0000313" key="9">
    <source>
        <dbReference type="EMBL" id="ASJ75335.1"/>
    </source>
</evidence>
<dbReference type="GO" id="GO:0031119">
    <property type="term" value="P:tRNA pseudouridine synthesis"/>
    <property type="evidence" value="ECO:0007669"/>
    <property type="project" value="UniProtKB-UniRule"/>
</dbReference>
<dbReference type="OrthoDB" id="9811823at2"/>
<dbReference type="InterPro" id="IPR020094">
    <property type="entry name" value="TruA/RsuA/RluB/E/F_N"/>
</dbReference>
<dbReference type="Pfam" id="PF01416">
    <property type="entry name" value="PseudoU_synth_1"/>
    <property type="match status" value="2"/>
</dbReference>
<comment type="caution">
    <text evidence="4">Lacks conserved residue(s) required for the propagation of feature annotation.</text>
</comment>
<feature type="domain" description="Pseudouridine synthase I TruA alpha/beta" evidence="8">
    <location>
        <begin position="9"/>
        <end position="105"/>
    </location>
</feature>
<accession>A0A2Z2NXX6</accession>
<dbReference type="PIRSF" id="PIRSF001430">
    <property type="entry name" value="tRNA_psdUrid_synth"/>
    <property type="match status" value="1"/>
</dbReference>
<evidence type="ECO:0000256" key="5">
    <source>
        <dbReference type="PIRSR" id="PIRSR001430-1"/>
    </source>
</evidence>
<dbReference type="InterPro" id="IPR020097">
    <property type="entry name" value="PsdUridine_synth_TruA_a/b_dom"/>
</dbReference>
<keyword evidence="10" id="KW-1185">Reference proteome</keyword>
<evidence type="ECO:0000256" key="6">
    <source>
        <dbReference type="PIRSR" id="PIRSR001430-2"/>
    </source>
</evidence>
<dbReference type="Gene3D" id="3.30.70.580">
    <property type="entry name" value="Pseudouridine synthase I, catalytic domain, N-terminal subdomain"/>
    <property type="match status" value="1"/>
</dbReference>
<evidence type="ECO:0000313" key="10">
    <source>
        <dbReference type="Proteomes" id="UP000250079"/>
    </source>
</evidence>
<gene>
    <name evidence="4 9" type="primary">truA</name>
    <name evidence="9" type="ORF">IMCC3135_26400</name>
</gene>
<dbReference type="CDD" id="cd02570">
    <property type="entry name" value="PseudoU_synth_EcTruA"/>
    <property type="match status" value="1"/>
</dbReference>
<dbReference type="EMBL" id="CP018632">
    <property type="protein sequence ID" value="ASJ75335.1"/>
    <property type="molecule type" value="Genomic_DNA"/>
</dbReference>
<feature type="domain" description="Pseudouridine synthase I TruA alpha/beta" evidence="8">
    <location>
        <begin position="145"/>
        <end position="247"/>
    </location>
</feature>
<dbReference type="FunFam" id="3.30.70.580:FF:000001">
    <property type="entry name" value="tRNA pseudouridine synthase A"/>
    <property type="match status" value="1"/>
</dbReference>
<evidence type="ECO:0000259" key="8">
    <source>
        <dbReference type="Pfam" id="PF01416"/>
    </source>
</evidence>
<evidence type="ECO:0000256" key="2">
    <source>
        <dbReference type="ARBA" id="ARBA00022694"/>
    </source>
</evidence>
<dbReference type="AlphaFoldDB" id="A0A2Z2NXX6"/>
<dbReference type="RefSeq" id="WP_088920260.1">
    <property type="nucleotide sequence ID" value="NZ_CP018632.1"/>
</dbReference>
<dbReference type="Gene3D" id="3.30.70.660">
    <property type="entry name" value="Pseudouridine synthase I, catalytic domain, C-terminal subdomain"/>
    <property type="match status" value="1"/>
</dbReference>
<comment type="function">
    <text evidence="4">Formation of pseudouridine at positions 38, 39 and 40 in the anticodon stem and loop of transfer RNAs.</text>
</comment>
<dbReference type="KEGG" id="gai:IMCC3135_26400"/>
<keyword evidence="3 4" id="KW-0413">Isomerase</keyword>
<evidence type="ECO:0000256" key="7">
    <source>
        <dbReference type="RuleBase" id="RU003792"/>
    </source>
</evidence>
<dbReference type="InterPro" id="IPR020095">
    <property type="entry name" value="PsdUridine_synth_TruA_C"/>
</dbReference>
<comment type="subunit">
    <text evidence="4">Homodimer.</text>
</comment>
<dbReference type="PANTHER" id="PTHR11142">
    <property type="entry name" value="PSEUDOURIDYLATE SYNTHASE"/>
    <property type="match status" value="1"/>
</dbReference>
<reference evidence="9 10" key="1">
    <citation type="submission" date="2016-12" db="EMBL/GenBank/DDBJ databases">
        <authorList>
            <person name="Song W.-J."/>
            <person name="Kurnit D.M."/>
        </authorList>
    </citation>
    <scope>NUCLEOTIDE SEQUENCE [LARGE SCALE GENOMIC DNA]</scope>
    <source>
        <strain evidence="9 10">IMCC3135</strain>
    </source>
</reference>
<protein>
    <recommendedName>
        <fullName evidence="4">tRNA pseudouridine synthase A</fullName>
        <ecNumber evidence="4">5.4.99.12</ecNumber>
    </recommendedName>
    <alternativeName>
        <fullName evidence="4">tRNA pseudouridine(38-40) synthase</fullName>
    </alternativeName>
    <alternativeName>
        <fullName evidence="4">tRNA pseudouridylate synthase I</fullName>
    </alternativeName>
    <alternativeName>
        <fullName evidence="4">tRNA-uridine isomerase I</fullName>
    </alternativeName>
</protein>
<dbReference type="InterPro" id="IPR020103">
    <property type="entry name" value="PsdUridine_synth_cat_dom_sf"/>
</dbReference>
<dbReference type="SUPFAM" id="SSF55120">
    <property type="entry name" value="Pseudouridine synthase"/>
    <property type="match status" value="1"/>
</dbReference>
<organism evidence="9 10">
    <name type="scientific">Granulosicoccus antarcticus IMCC3135</name>
    <dbReference type="NCBI Taxonomy" id="1192854"/>
    <lineage>
        <taxon>Bacteria</taxon>
        <taxon>Pseudomonadati</taxon>
        <taxon>Pseudomonadota</taxon>
        <taxon>Gammaproteobacteria</taxon>
        <taxon>Chromatiales</taxon>
        <taxon>Granulosicoccaceae</taxon>
        <taxon>Granulosicoccus</taxon>
    </lineage>
</organism>
<dbReference type="EC" id="5.4.99.12" evidence="4"/>
<evidence type="ECO:0000256" key="1">
    <source>
        <dbReference type="ARBA" id="ARBA00009375"/>
    </source>
</evidence>
<evidence type="ECO:0000256" key="3">
    <source>
        <dbReference type="ARBA" id="ARBA00023235"/>
    </source>
</evidence>
<dbReference type="Proteomes" id="UP000250079">
    <property type="component" value="Chromosome"/>
</dbReference>
<name>A0A2Z2NXX6_9GAMM</name>